<sequence length="787" mass="84504">MTLVTTPAVATAKVVSLAGELAGGYCSRLLADAGAQVLRVEDPAGDPLRRWSHSGAVDSNGALFKFLAAGSSSAVVTDPAELTETLRAADVIVWSPHSDIARSLPPNALRAINPRAVVTAITNFGLTGPWVDRPATDLTLQAMSGGPGQRGAPERAPLIAGGRLSEWTAGMFAAVHTAAALFGGGAELLDVSILESLILTTTVHPVSWFTIAGRPMRPIRARNLPDVHPTKDGYVGFMVVTGQQWLDFCSLIDRSDWMDDPQLGIMANRFVRRHELMDAIDAWSAEHTTAEILELADLLRVPAANVGTGATIPQLAHLVERRAFETNASGDFVQPGVPWRIHGQPARPRGEAPELGAHGLPLWSGGELRPKRDKSFAGVRVADFTANWAGPIVGHLLAMLGAEVIHVEGGKRPDAIRSNTCKPMSDPDWPEFSGIFAGTNTGKRSVTVDMGTEDGRALAKRLIGTCDVVIENYSPHVMESWGLGWDEVHAINPRAVMVRMPAYGLDGPWRDRGGYAQTMEMTSGMAWSTGWPDSTPEIPNGPCDPIAGSHATLALILALEHALAAGEGVLVEAPMISAALSVAANVVIEHSAYGVDCVRSGNRSNSSAPQGIYPTSEVDRVGLGDRRWVGLSVTDDDGWRALCGLLDRPDWTDWSEAERRAHHDEIDAAIAAWTSILTVDAVVEAMMQRRIPVGEVILGHLVPELDQLEHRRFFEQVQHPKTGVNTHAGMPVRWSSIPGPVQVGPAPMLGEHDDEVWLGQVGVTEGDYRRLREAGVIGRSDIKALVW</sequence>
<accession>A0A1X0IF63</accession>
<keyword evidence="2" id="KW-0808">Transferase</keyword>
<name>A0A1X0IF63_9MYCO</name>
<dbReference type="GO" id="GO:0016740">
    <property type="term" value="F:transferase activity"/>
    <property type="evidence" value="ECO:0007669"/>
    <property type="project" value="UniProtKB-KW"/>
</dbReference>
<evidence type="ECO:0008006" key="5">
    <source>
        <dbReference type="Google" id="ProtNLM"/>
    </source>
</evidence>
<organism evidence="3 4">
    <name type="scientific">Mycobacterium paraseoulense</name>
    <dbReference type="NCBI Taxonomy" id="590652"/>
    <lineage>
        <taxon>Bacteria</taxon>
        <taxon>Bacillati</taxon>
        <taxon>Actinomycetota</taxon>
        <taxon>Actinomycetes</taxon>
        <taxon>Mycobacteriales</taxon>
        <taxon>Mycobacteriaceae</taxon>
        <taxon>Mycobacterium</taxon>
    </lineage>
</organism>
<evidence type="ECO:0000256" key="1">
    <source>
        <dbReference type="ARBA" id="ARBA00008383"/>
    </source>
</evidence>
<evidence type="ECO:0000256" key="2">
    <source>
        <dbReference type="ARBA" id="ARBA00022679"/>
    </source>
</evidence>
<dbReference type="Proteomes" id="UP000192513">
    <property type="component" value="Unassembled WGS sequence"/>
</dbReference>
<evidence type="ECO:0000313" key="4">
    <source>
        <dbReference type="Proteomes" id="UP000192513"/>
    </source>
</evidence>
<dbReference type="InterPro" id="IPR003673">
    <property type="entry name" value="CoA-Trfase_fam_III"/>
</dbReference>
<dbReference type="InterPro" id="IPR044855">
    <property type="entry name" value="CoA-Trfase_III_dom3_sf"/>
</dbReference>
<dbReference type="InterPro" id="IPR050509">
    <property type="entry name" value="CoA-transferase_III"/>
</dbReference>
<comment type="similarity">
    <text evidence="1">Belongs to the CoA-transferase III family.</text>
</comment>
<keyword evidence="4" id="KW-1185">Reference proteome</keyword>
<protein>
    <recommendedName>
        <fullName evidence="5">CoA transferase</fullName>
    </recommendedName>
</protein>
<reference evidence="3 4" key="1">
    <citation type="submission" date="2017-02" db="EMBL/GenBank/DDBJ databases">
        <title>The new phylogeny of genus Mycobacterium.</title>
        <authorList>
            <person name="Tortoli E."/>
            <person name="Trovato A."/>
            <person name="Cirillo D.M."/>
        </authorList>
    </citation>
    <scope>NUCLEOTIDE SEQUENCE [LARGE SCALE GENOMIC DNA]</scope>
    <source>
        <strain evidence="3 4">DSM 45000</strain>
    </source>
</reference>
<comment type="caution">
    <text evidence="3">The sequence shown here is derived from an EMBL/GenBank/DDBJ whole genome shotgun (WGS) entry which is preliminary data.</text>
</comment>
<dbReference type="Pfam" id="PF02515">
    <property type="entry name" value="CoA_transf_3"/>
    <property type="match status" value="2"/>
</dbReference>
<dbReference type="STRING" id="590652.BST39_04630"/>
<gene>
    <name evidence="3" type="ORF">BST39_04630</name>
</gene>
<dbReference type="PANTHER" id="PTHR48228">
    <property type="entry name" value="SUCCINYL-COA--D-CITRAMALATE COA-TRANSFERASE"/>
    <property type="match status" value="1"/>
</dbReference>
<proteinExistence type="inferred from homology"/>
<dbReference type="InterPro" id="IPR023606">
    <property type="entry name" value="CoA-Trfase_III_dom_1_sf"/>
</dbReference>
<dbReference type="PANTHER" id="PTHR48228:SF6">
    <property type="entry name" value="L-CARNITINE COA-TRANSFERASE"/>
    <property type="match status" value="1"/>
</dbReference>
<dbReference type="AlphaFoldDB" id="A0A1X0IF63"/>
<dbReference type="Gene3D" id="3.40.50.10540">
    <property type="entry name" value="Crotonobetainyl-coa:carnitine coa-transferase, domain 1"/>
    <property type="match status" value="2"/>
</dbReference>
<dbReference type="SUPFAM" id="SSF89796">
    <property type="entry name" value="CoA-transferase family III (CaiB/BaiF)"/>
    <property type="match status" value="2"/>
</dbReference>
<dbReference type="EMBL" id="MVIE01000004">
    <property type="protein sequence ID" value="ORB45500.1"/>
    <property type="molecule type" value="Genomic_DNA"/>
</dbReference>
<dbReference type="Gene3D" id="3.30.1540.10">
    <property type="entry name" value="formyl-coa transferase, domain 3"/>
    <property type="match status" value="2"/>
</dbReference>
<evidence type="ECO:0000313" key="3">
    <source>
        <dbReference type="EMBL" id="ORB45500.1"/>
    </source>
</evidence>